<dbReference type="CDD" id="cd00161">
    <property type="entry name" value="beta-trefoil_Ricin-like"/>
    <property type="match status" value="1"/>
</dbReference>
<protein>
    <recommendedName>
        <fullName evidence="3">Ricin B lectin domain-containing protein</fullName>
    </recommendedName>
</protein>
<dbReference type="Gene3D" id="2.80.10.50">
    <property type="match status" value="2"/>
</dbReference>
<dbReference type="Pfam" id="PF11790">
    <property type="entry name" value="Glyco_hydro_cc"/>
    <property type="match status" value="1"/>
</dbReference>
<evidence type="ECO:0000256" key="1">
    <source>
        <dbReference type="SAM" id="MobiDB-lite"/>
    </source>
</evidence>
<dbReference type="SUPFAM" id="SSF51445">
    <property type="entry name" value="(Trans)glycosidases"/>
    <property type="match status" value="1"/>
</dbReference>
<dbReference type="RefSeq" id="XP_025362923.1">
    <property type="nucleotide sequence ID" value="XM_025505806.1"/>
</dbReference>
<keyword evidence="5" id="KW-1185">Reference proteome</keyword>
<proteinExistence type="predicted"/>
<name>A0A316UVG0_9BASI</name>
<dbReference type="GeneID" id="37027629"/>
<evidence type="ECO:0000259" key="3">
    <source>
        <dbReference type="SMART" id="SM00458"/>
    </source>
</evidence>
<dbReference type="PROSITE" id="PS50231">
    <property type="entry name" value="RICIN_B_LECTIN"/>
    <property type="match status" value="1"/>
</dbReference>
<organism evidence="4 5">
    <name type="scientific">Jaminaea rosea</name>
    <dbReference type="NCBI Taxonomy" id="1569628"/>
    <lineage>
        <taxon>Eukaryota</taxon>
        <taxon>Fungi</taxon>
        <taxon>Dikarya</taxon>
        <taxon>Basidiomycota</taxon>
        <taxon>Ustilaginomycotina</taxon>
        <taxon>Exobasidiomycetes</taxon>
        <taxon>Microstromatales</taxon>
        <taxon>Microstromatales incertae sedis</taxon>
        <taxon>Jaminaea</taxon>
    </lineage>
</organism>
<dbReference type="SMART" id="SM00458">
    <property type="entry name" value="RICIN"/>
    <property type="match status" value="1"/>
</dbReference>
<dbReference type="Gene3D" id="3.20.20.80">
    <property type="entry name" value="Glycosidases"/>
    <property type="match status" value="1"/>
</dbReference>
<dbReference type="GO" id="GO:0009277">
    <property type="term" value="C:fungal-type cell wall"/>
    <property type="evidence" value="ECO:0007669"/>
    <property type="project" value="TreeGrafter"/>
</dbReference>
<dbReference type="InterPro" id="IPR017853">
    <property type="entry name" value="GH"/>
</dbReference>
<dbReference type="PANTHER" id="PTHR34154:SF3">
    <property type="entry name" value="ALKALI-SENSITIVE LINKAGE PROTEIN 1"/>
    <property type="match status" value="1"/>
</dbReference>
<feature type="region of interest" description="Disordered" evidence="1">
    <location>
        <begin position="173"/>
        <end position="303"/>
    </location>
</feature>
<feature type="compositionally biased region" description="Low complexity" evidence="1">
    <location>
        <begin position="173"/>
        <end position="302"/>
    </location>
</feature>
<dbReference type="InterPro" id="IPR000772">
    <property type="entry name" value="Ricin_B_lectin"/>
</dbReference>
<sequence length="573" mass="60195">MISRILVALVLALAYTSVALAATGQLTAGTTSANQKCLEVVGTAPGNGAQVQLNTCSATSSASQTWQFISGTVAGKTLLRTTNNLCLDVPDGVAANNKDVQVWTCSKGSTNQFFARDGNVIRWNGSDYCLNMPKGVSSGFASGLKIQLYTCNTASNNQRILGPGSATVVTSTTSAAKTTSSSKASMCTRKSTTTSSQPTSMSKTSSKMTASSTSTKKTASSTSTKTTASSTSTKSTSTSTSTRSSSTSTRSSSTSTRSTTSATSTRSSTTTSRSTTSSASAAPTSSTSTRTISTSTTSTTSTFVPQTTKATTALTDIFNPAAKRMLAWGFDDRYASGIGSGAKISSYHHWELGVVTQMPAKNAYIPTYWGSTKSDYWQSVTAQFGNSIPAAIAGFNEPDVTSQANMSPAAAAQLYYDAIYVPYGSKGANMISPAVAWDVYTWLPAFMSAYQGLGGRIDAMGYHIYLGLNNNTDAAVAEVKKRVNYLYKLYGKKIVLSEIGLTSAGGGTDEQIADFVQKVGNFLDNSDAILAWALSAVFARGSGWDGYLNGNMSFYWQNKTLTPLANQYMTAVF</sequence>
<keyword evidence="2" id="KW-0732">Signal</keyword>
<dbReference type="PANTHER" id="PTHR34154">
    <property type="entry name" value="ALKALI-SENSITIVE LINKAGE PROTEIN 1"/>
    <property type="match status" value="1"/>
</dbReference>
<dbReference type="InterPro" id="IPR024655">
    <property type="entry name" value="Asl1_glyco_hydro_catalytic"/>
</dbReference>
<dbReference type="Proteomes" id="UP000245884">
    <property type="component" value="Unassembled WGS sequence"/>
</dbReference>
<evidence type="ECO:0000313" key="4">
    <source>
        <dbReference type="EMBL" id="PWN28311.1"/>
    </source>
</evidence>
<feature type="domain" description="Ricin B lectin" evidence="3">
    <location>
        <begin position="22"/>
        <end position="163"/>
    </location>
</feature>
<dbReference type="Pfam" id="PF00652">
    <property type="entry name" value="Ricin_B_lectin"/>
    <property type="match status" value="1"/>
</dbReference>
<gene>
    <name evidence="4" type="ORF">BDZ90DRAFT_231302</name>
</gene>
<dbReference type="AlphaFoldDB" id="A0A316UVG0"/>
<dbReference type="EMBL" id="KZ819665">
    <property type="protein sequence ID" value="PWN28311.1"/>
    <property type="molecule type" value="Genomic_DNA"/>
</dbReference>
<evidence type="ECO:0000256" key="2">
    <source>
        <dbReference type="SAM" id="SignalP"/>
    </source>
</evidence>
<dbReference type="InterPro" id="IPR035992">
    <property type="entry name" value="Ricin_B-like_lectins"/>
</dbReference>
<evidence type="ECO:0000313" key="5">
    <source>
        <dbReference type="Proteomes" id="UP000245884"/>
    </source>
</evidence>
<dbReference type="GO" id="GO:0071966">
    <property type="term" value="P:fungal-type cell wall polysaccharide metabolic process"/>
    <property type="evidence" value="ECO:0007669"/>
    <property type="project" value="TreeGrafter"/>
</dbReference>
<accession>A0A316UVG0</accession>
<dbReference type="InterPro" id="IPR053183">
    <property type="entry name" value="ASL1"/>
</dbReference>
<feature type="signal peptide" evidence="2">
    <location>
        <begin position="1"/>
        <end position="21"/>
    </location>
</feature>
<reference evidence="4 5" key="1">
    <citation type="journal article" date="2018" name="Mol. Biol. Evol.">
        <title>Broad Genomic Sampling Reveals a Smut Pathogenic Ancestry of the Fungal Clade Ustilaginomycotina.</title>
        <authorList>
            <person name="Kijpornyongpan T."/>
            <person name="Mondo S.J."/>
            <person name="Barry K."/>
            <person name="Sandor L."/>
            <person name="Lee J."/>
            <person name="Lipzen A."/>
            <person name="Pangilinan J."/>
            <person name="LaButti K."/>
            <person name="Hainaut M."/>
            <person name="Henrissat B."/>
            <person name="Grigoriev I.V."/>
            <person name="Spatafora J.W."/>
            <person name="Aime M.C."/>
        </authorList>
    </citation>
    <scope>NUCLEOTIDE SEQUENCE [LARGE SCALE GENOMIC DNA]</scope>
    <source>
        <strain evidence="4 5">MCA 5214</strain>
    </source>
</reference>
<dbReference type="OrthoDB" id="5959761at2759"/>
<dbReference type="STRING" id="1569628.A0A316UVG0"/>
<dbReference type="SUPFAM" id="SSF50370">
    <property type="entry name" value="Ricin B-like lectins"/>
    <property type="match status" value="1"/>
</dbReference>
<feature type="chain" id="PRO_5016340065" description="Ricin B lectin domain-containing protein" evidence="2">
    <location>
        <begin position="22"/>
        <end position="573"/>
    </location>
</feature>